<dbReference type="InterPro" id="IPR029063">
    <property type="entry name" value="SAM-dependent_MTases_sf"/>
</dbReference>
<protein>
    <recommendedName>
        <fullName evidence="2">UPF0146 protein OCC_01784</fullName>
    </recommendedName>
</protein>
<evidence type="ECO:0000256" key="1">
    <source>
        <dbReference type="ARBA" id="ARBA00006969"/>
    </source>
</evidence>
<evidence type="ECO:0000313" key="4">
    <source>
        <dbReference type="Proteomes" id="UP000015502"/>
    </source>
</evidence>
<dbReference type="EMBL" id="CP006670">
    <property type="protein sequence ID" value="EHR79069.1"/>
    <property type="molecule type" value="Genomic_DNA"/>
</dbReference>
<dbReference type="Proteomes" id="UP000015502">
    <property type="component" value="Chromosome"/>
</dbReference>
<dbReference type="KEGG" id="tlt:OCC_01784"/>
<dbReference type="InterPro" id="IPR005353">
    <property type="entry name" value="UPF0146"/>
</dbReference>
<comment type="similarity">
    <text evidence="1 2">Belongs to the UPF0146 family.</text>
</comment>
<evidence type="ECO:0000313" key="3">
    <source>
        <dbReference type="EMBL" id="EHR79069.1"/>
    </source>
</evidence>
<dbReference type="Gene3D" id="3.40.50.150">
    <property type="entry name" value="Vaccinia Virus protein VP39"/>
    <property type="match status" value="1"/>
</dbReference>
<dbReference type="PaxDb" id="523849-OCC_01784"/>
<dbReference type="HAMAP" id="MF_00341">
    <property type="entry name" value="UPF0146"/>
    <property type="match status" value="1"/>
</dbReference>
<evidence type="ECO:0000256" key="2">
    <source>
        <dbReference type="HAMAP-Rule" id="MF_00341"/>
    </source>
</evidence>
<dbReference type="STRING" id="523849.OCC_01784"/>
<reference evidence="3 4" key="1">
    <citation type="journal article" date="2012" name="J. Bacteriol.">
        <title>Genome sequence of the model hyperthermophilic archaeon Thermococcus litoralis NS-C.</title>
        <authorList>
            <person name="Gardner A.F."/>
            <person name="Kumar S."/>
            <person name="Perler F.B."/>
        </authorList>
    </citation>
    <scope>NUCLEOTIDE SEQUENCE [LARGE SCALE GENOMIC DNA]</scope>
    <source>
        <strain evidence="4">ATCC 51850 / DSM 5473 / JCM 8560 / NS-C</strain>
    </source>
</reference>
<organism evidence="3 4">
    <name type="scientific">Thermococcus litoralis (strain ATCC 51850 / DSM 5473 / JCM 8560 / NS-C)</name>
    <dbReference type="NCBI Taxonomy" id="523849"/>
    <lineage>
        <taxon>Archaea</taxon>
        <taxon>Methanobacteriati</taxon>
        <taxon>Methanobacteriota</taxon>
        <taxon>Thermococci</taxon>
        <taxon>Thermococcales</taxon>
        <taxon>Thermococcaceae</taxon>
        <taxon>Thermococcus</taxon>
    </lineage>
</organism>
<accession>H3ZLV2</accession>
<dbReference type="SUPFAM" id="SSF53335">
    <property type="entry name" value="S-adenosyl-L-methionine-dependent methyltransferases"/>
    <property type="match status" value="1"/>
</dbReference>
<keyword evidence="4" id="KW-1185">Reference proteome</keyword>
<proteinExistence type="inferred from homology"/>
<dbReference type="AlphaFoldDB" id="H3ZLV2"/>
<dbReference type="Pfam" id="PF03686">
    <property type="entry name" value="UPF0146"/>
    <property type="match status" value="1"/>
</dbReference>
<gene>
    <name evidence="3" type="ORF">OCC_01784</name>
</gene>
<dbReference type="HOGENOM" id="CLU_148458_0_0_2"/>
<name>H3ZLV2_THELN</name>
<dbReference type="NCBIfam" id="NF003165">
    <property type="entry name" value="PRK04148.1"/>
    <property type="match status" value="1"/>
</dbReference>
<sequence length="151" mass="17458">MKNFLTSLFLVFFMSFEKLAMFLVERHPKGKFVEIGVGFNFKVALKLKDLGKEVLVVDWNPEAVKKAKELGLEAYVDDVFSPNLEIYRGAGAIYSVRPTPEIVKPILKLAQLLKIPVYILPFSLDFMPRILKLENYKGLPIYTWRPYEKDI</sequence>